<proteinExistence type="predicted"/>
<dbReference type="GO" id="GO:0016491">
    <property type="term" value="F:oxidoreductase activity"/>
    <property type="evidence" value="ECO:0007669"/>
    <property type="project" value="UniProtKB-KW"/>
</dbReference>
<evidence type="ECO:0000256" key="1">
    <source>
        <dbReference type="SAM" id="MobiDB-lite"/>
    </source>
</evidence>
<feature type="region of interest" description="Disordered" evidence="1">
    <location>
        <begin position="1"/>
        <end position="34"/>
    </location>
</feature>
<keyword evidence="2" id="KW-0830">Ubiquinone</keyword>
<accession>A0A6J4UVV5</accession>
<dbReference type="EC" id="1.6.5.3" evidence="2"/>
<sequence length="57" mass="6272">GTDHAPGFDQRHDLRPAVAGRVGDHPPRLPRQLGPRELALADAVRHGVLRDRVHGVR</sequence>
<feature type="non-terminal residue" evidence="2">
    <location>
        <position position="57"/>
    </location>
</feature>
<dbReference type="AlphaFoldDB" id="A0A6J4UVV5"/>
<evidence type="ECO:0000313" key="2">
    <source>
        <dbReference type="EMBL" id="CAA9558136.1"/>
    </source>
</evidence>
<reference evidence="2" key="1">
    <citation type="submission" date="2020-02" db="EMBL/GenBank/DDBJ databases">
        <authorList>
            <person name="Meier V. D."/>
        </authorList>
    </citation>
    <scope>NUCLEOTIDE SEQUENCE</scope>
    <source>
        <strain evidence="2">AVDCRST_MAG18</strain>
    </source>
</reference>
<feature type="non-terminal residue" evidence="2">
    <location>
        <position position="1"/>
    </location>
</feature>
<protein>
    <submittedName>
        <fullName evidence="2">NADH-ubiquinone oxidoreductase chain B</fullName>
        <ecNumber evidence="2">1.6.5.3</ecNumber>
    </submittedName>
</protein>
<organism evidence="2">
    <name type="scientific">uncultured Thermomicrobiales bacterium</name>
    <dbReference type="NCBI Taxonomy" id="1645740"/>
    <lineage>
        <taxon>Bacteria</taxon>
        <taxon>Pseudomonadati</taxon>
        <taxon>Thermomicrobiota</taxon>
        <taxon>Thermomicrobia</taxon>
        <taxon>Thermomicrobiales</taxon>
        <taxon>environmental samples</taxon>
    </lineage>
</organism>
<name>A0A6J4UVV5_9BACT</name>
<gene>
    <name evidence="2" type="ORF">AVDCRST_MAG18-850</name>
</gene>
<keyword evidence="2" id="KW-0560">Oxidoreductase</keyword>
<dbReference type="EMBL" id="CADCWN010000058">
    <property type="protein sequence ID" value="CAA9558136.1"/>
    <property type="molecule type" value="Genomic_DNA"/>
</dbReference>